<feature type="transmembrane region" description="Helical" evidence="14">
    <location>
        <begin position="425"/>
        <end position="447"/>
    </location>
</feature>
<dbReference type="PROSITE" id="PS50011">
    <property type="entry name" value="PROTEIN_KINASE_DOM"/>
    <property type="match status" value="1"/>
</dbReference>
<sequence>MVCRILLLVTLICLALLCILSITIEADNSSIGSGQIRLACGASKPTDVGPDGRIWHSDIDSEFAPSLEGSSIALDPFTTTVVPYMTARIFTSNYTYSFPVSPGRMFVRLYFHYPTTHGIYAPSNAYFGVTASNLVILDNFYATQTSLTAKDSFFREYSLNVTSRKLLLSFSPSTHHNGSYAFVNGIEIVPTPDLFTTTIPTLANGGNPDLFPIDPATGFQTMYRLNVGGPDISPHDDIDFYRTWYEDDPYLYNDAPSVCPVMDHNITVTYMPSVPNYTAPVDVYLTARSMGQDPQVNLKYNLTWILPIDAGFYYLLRLHFCENQYPITKVNQRSFFIYINNQTAQEEMDKDLWVALHPDLSTRPEYFDAILNGLEVFKLHNYRDNSLAALQSPLPPPPSPPDQVEPNNDKPAGARKRNSKGAVPAAIAGTVGVFALLLLTCFGKYIIGRWKERARNYRIRTGLTPQVEGYNLPSVMCHHFTFKQIQAATNNFDETFLLGKGGFGNVYRGKIDCGVQVAIKRGNPLSQQGLREFRNEIGILSMLRHRHLVSLIGYCEQNNEMILVYDYMAHGTLQEQLYSTNRSPLPWKQRLEICIGAARGLHYLHTGANQAIIHRDVKTANILLDDKFVAKVADFGLSKGSLDVDDTHVSTAVKGTFGYLDPEYFRSKRLTRKSDVYAFGVVLFEVLCARPVINIQLPEEQVSLHDWALSCQKNGMLSEIIDPHLQGKITPECFRKFTETAEQCVAHRSIDRPSMGDVLSNLQVALQLQERTGVNSSNGEAPLSLAAGPLTNSTMSITGQGIVFSNIIHTEGR</sequence>
<keyword evidence="4 14" id="KW-0812">Transmembrane</keyword>
<dbReference type="Gramene" id="OQU77260">
    <property type="protein sequence ID" value="OQU77260"/>
    <property type="gene ID" value="SORBI_3009G018600"/>
</dbReference>
<keyword evidence="6 12" id="KW-0547">Nucleotide-binding</keyword>
<dbReference type="SUPFAM" id="SSF56112">
    <property type="entry name" value="Protein kinase-like (PK-like)"/>
    <property type="match status" value="1"/>
</dbReference>
<evidence type="ECO:0000256" key="3">
    <source>
        <dbReference type="ARBA" id="ARBA00022679"/>
    </source>
</evidence>
<evidence type="ECO:0000256" key="2">
    <source>
        <dbReference type="ARBA" id="ARBA00022527"/>
    </source>
</evidence>
<reference evidence="18" key="2">
    <citation type="journal article" date="2018" name="Plant J.">
        <title>The Sorghum bicolor reference genome: improved assembly, gene annotations, a transcriptome atlas, and signatures of genome organization.</title>
        <authorList>
            <person name="McCormick R.F."/>
            <person name="Truong S.K."/>
            <person name="Sreedasyam A."/>
            <person name="Jenkins J."/>
            <person name="Shu S."/>
            <person name="Sims D."/>
            <person name="Kennedy M."/>
            <person name="Amirebrahimi M."/>
            <person name="Weers B.D."/>
            <person name="McKinley B."/>
            <person name="Mattison A."/>
            <person name="Morishige D.T."/>
            <person name="Grimwood J."/>
            <person name="Schmutz J."/>
            <person name="Mullet J.E."/>
        </authorList>
    </citation>
    <scope>NUCLEOTIDE SEQUENCE [LARGE SCALE GENOMIC DNA]</scope>
    <source>
        <strain evidence="18">cv. BTx623</strain>
    </source>
</reference>
<dbReference type="PROSITE" id="PS00107">
    <property type="entry name" value="PROTEIN_KINASE_ATP"/>
    <property type="match status" value="1"/>
</dbReference>
<proteinExistence type="predicted"/>
<evidence type="ECO:0000313" key="18">
    <source>
        <dbReference type="Proteomes" id="UP000000768"/>
    </source>
</evidence>
<evidence type="ECO:0000259" key="16">
    <source>
        <dbReference type="PROSITE" id="PS50011"/>
    </source>
</evidence>
<keyword evidence="2" id="KW-0723">Serine/threonine-protein kinase</keyword>
<dbReference type="EMBL" id="CM000768">
    <property type="protein sequence ID" value="OQU77260.1"/>
    <property type="molecule type" value="Genomic_DNA"/>
</dbReference>
<keyword evidence="18" id="KW-1185">Reference proteome</keyword>
<feature type="signal peptide" evidence="15">
    <location>
        <begin position="1"/>
        <end position="26"/>
    </location>
</feature>
<dbReference type="GO" id="GO:0004672">
    <property type="term" value="F:protein kinase activity"/>
    <property type="evidence" value="ECO:0000318"/>
    <property type="project" value="GO_Central"/>
</dbReference>
<feature type="domain" description="Protein kinase" evidence="16">
    <location>
        <begin position="492"/>
        <end position="766"/>
    </location>
</feature>
<evidence type="ECO:0000256" key="6">
    <source>
        <dbReference type="ARBA" id="ARBA00022741"/>
    </source>
</evidence>
<accession>A0A1Z5R0K2</accession>
<feature type="compositionally biased region" description="Pro residues" evidence="13">
    <location>
        <begin position="393"/>
        <end position="403"/>
    </location>
</feature>
<evidence type="ECO:0000256" key="14">
    <source>
        <dbReference type="SAM" id="Phobius"/>
    </source>
</evidence>
<dbReference type="InParanoid" id="A0A1Z5R0K2"/>
<evidence type="ECO:0000256" key="4">
    <source>
        <dbReference type="ARBA" id="ARBA00022692"/>
    </source>
</evidence>
<dbReference type="GO" id="GO:0004714">
    <property type="term" value="F:transmembrane receptor protein tyrosine kinase activity"/>
    <property type="evidence" value="ECO:0007669"/>
    <property type="project" value="InterPro"/>
</dbReference>
<dbReference type="eggNOG" id="KOG1187">
    <property type="taxonomic scope" value="Eukaryota"/>
</dbReference>
<dbReference type="InterPro" id="IPR001245">
    <property type="entry name" value="Ser-Thr/Tyr_kinase_cat_dom"/>
</dbReference>
<keyword evidence="5 15" id="KW-0732">Signal</keyword>
<dbReference type="Gene3D" id="2.60.120.430">
    <property type="entry name" value="Galactose-binding lectin"/>
    <property type="match status" value="2"/>
</dbReference>
<dbReference type="SMART" id="SM00220">
    <property type="entry name" value="S_TKc"/>
    <property type="match status" value="1"/>
</dbReference>
<dbReference type="InterPro" id="IPR000719">
    <property type="entry name" value="Prot_kinase_dom"/>
</dbReference>
<dbReference type="InterPro" id="IPR008271">
    <property type="entry name" value="Ser/Thr_kinase_AS"/>
</dbReference>
<dbReference type="Pfam" id="PF12819">
    <property type="entry name" value="Malectin_like"/>
    <property type="match status" value="1"/>
</dbReference>
<dbReference type="FunFam" id="1.10.510.10:FF:000252">
    <property type="entry name" value="Receptor-like protein kinase FERONIA"/>
    <property type="match status" value="1"/>
</dbReference>
<evidence type="ECO:0000256" key="15">
    <source>
        <dbReference type="SAM" id="SignalP"/>
    </source>
</evidence>
<feature type="chain" id="PRO_5012509573" description="Protein kinase domain-containing protein" evidence="15">
    <location>
        <begin position="27"/>
        <end position="813"/>
    </location>
</feature>
<dbReference type="InterPro" id="IPR011009">
    <property type="entry name" value="Kinase-like_dom_sf"/>
</dbReference>
<dbReference type="Gene3D" id="1.10.510.10">
    <property type="entry name" value="Transferase(Phosphotransferase) domain 1"/>
    <property type="match status" value="1"/>
</dbReference>
<keyword evidence="3" id="KW-0808">Transferase</keyword>
<dbReference type="GO" id="GO:0004674">
    <property type="term" value="F:protein serine/threonine kinase activity"/>
    <property type="evidence" value="ECO:0007669"/>
    <property type="project" value="UniProtKB-KW"/>
</dbReference>
<dbReference type="CDD" id="cd14066">
    <property type="entry name" value="STKc_IRAK"/>
    <property type="match status" value="1"/>
</dbReference>
<name>A0A1Z5R0K2_SORBI</name>
<dbReference type="FunFam" id="2.60.120.430:FF:000003">
    <property type="entry name" value="FERONIA receptor-like kinase"/>
    <property type="match status" value="1"/>
</dbReference>
<evidence type="ECO:0000256" key="8">
    <source>
        <dbReference type="ARBA" id="ARBA00022840"/>
    </source>
</evidence>
<dbReference type="GO" id="GO:0010038">
    <property type="term" value="P:response to metal ion"/>
    <property type="evidence" value="ECO:0007669"/>
    <property type="project" value="UniProtKB-ARBA"/>
</dbReference>
<gene>
    <name evidence="17" type="ORF">SORBI_3009G018600</name>
</gene>
<dbReference type="PANTHER" id="PTHR34590:SF5">
    <property type="entry name" value="OS04G0586500 PROTEIN"/>
    <property type="match status" value="1"/>
</dbReference>
<keyword evidence="7" id="KW-0418">Kinase</keyword>
<evidence type="ECO:0000256" key="13">
    <source>
        <dbReference type="SAM" id="MobiDB-lite"/>
    </source>
</evidence>
<dbReference type="PROSITE" id="PS00108">
    <property type="entry name" value="PROTEIN_KINASE_ST"/>
    <property type="match status" value="1"/>
</dbReference>
<comment type="subcellular location">
    <subcellularLocation>
        <location evidence="1">Membrane</location>
        <topology evidence="1">Single-pass type I membrane protein</topology>
    </subcellularLocation>
</comment>
<dbReference type="InterPro" id="IPR045272">
    <property type="entry name" value="ANXUR1/2-like"/>
</dbReference>
<dbReference type="OMA" id="WENDSPY"/>
<evidence type="ECO:0000256" key="12">
    <source>
        <dbReference type="PROSITE-ProRule" id="PRU10141"/>
    </source>
</evidence>
<organism evidence="17 18">
    <name type="scientific">Sorghum bicolor</name>
    <name type="common">Sorghum</name>
    <name type="synonym">Sorghum vulgare</name>
    <dbReference type="NCBI Taxonomy" id="4558"/>
    <lineage>
        <taxon>Eukaryota</taxon>
        <taxon>Viridiplantae</taxon>
        <taxon>Streptophyta</taxon>
        <taxon>Embryophyta</taxon>
        <taxon>Tracheophyta</taxon>
        <taxon>Spermatophyta</taxon>
        <taxon>Magnoliopsida</taxon>
        <taxon>Liliopsida</taxon>
        <taxon>Poales</taxon>
        <taxon>Poaceae</taxon>
        <taxon>PACMAD clade</taxon>
        <taxon>Panicoideae</taxon>
        <taxon>Andropogonodae</taxon>
        <taxon>Andropogoneae</taxon>
        <taxon>Sorghinae</taxon>
        <taxon>Sorghum</taxon>
    </lineage>
</organism>
<evidence type="ECO:0000313" key="17">
    <source>
        <dbReference type="EMBL" id="OQU77260.1"/>
    </source>
</evidence>
<keyword evidence="11" id="KW-0325">Glycoprotein</keyword>
<dbReference type="InterPro" id="IPR017441">
    <property type="entry name" value="Protein_kinase_ATP_BS"/>
</dbReference>
<evidence type="ECO:0000256" key="11">
    <source>
        <dbReference type="ARBA" id="ARBA00023180"/>
    </source>
</evidence>
<evidence type="ECO:0000256" key="7">
    <source>
        <dbReference type="ARBA" id="ARBA00022777"/>
    </source>
</evidence>
<evidence type="ECO:0000256" key="10">
    <source>
        <dbReference type="ARBA" id="ARBA00023136"/>
    </source>
</evidence>
<keyword evidence="10 14" id="KW-0472">Membrane</keyword>
<dbReference type="Pfam" id="PF07714">
    <property type="entry name" value="PK_Tyr_Ser-Thr"/>
    <property type="match status" value="1"/>
</dbReference>
<dbReference type="AlphaFoldDB" id="A0A1Z5R0K2"/>
<dbReference type="PANTHER" id="PTHR34590">
    <property type="entry name" value="OS03G0124300 PROTEIN-RELATED"/>
    <property type="match status" value="1"/>
</dbReference>
<reference evidence="17 18" key="1">
    <citation type="journal article" date="2009" name="Nature">
        <title>The Sorghum bicolor genome and the diversification of grasses.</title>
        <authorList>
            <person name="Paterson A.H."/>
            <person name="Bowers J.E."/>
            <person name="Bruggmann R."/>
            <person name="Dubchak I."/>
            <person name="Grimwood J."/>
            <person name="Gundlach H."/>
            <person name="Haberer G."/>
            <person name="Hellsten U."/>
            <person name="Mitros T."/>
            <person name="Poliakov A."/>
            <person name="Schmutz J."/>
            <person name="Spannagl M."/>
            <person name="Tang H."/>
            <person name="Wang X."/>
            <person name="Wicker T."/>
            <person name="Bharti A.K."/>
            <person name="Chapman J."/>
            <person name="Feltus F.A."/>
            <person name="Gowik U."/>
            <person name="Grigoriev I.V."/>
            <person name="Lyons E."/>
            <person name="Maher C.A."/>
            <person name="Martis M."/>
            <person name="Narechania A."/>
            <person name="Otillar R.P."/>
            <person name="Penning B.W."/>
            <person name="Salamov A.A."/>
            <person name="Wang Y."/>
            <person name="Zhang L."/>
            <person name="Carpita N.C."/>
            <person name="Freeling M."/>
            <person name="Gingle A.R."/>
            <person name="Hash C.T."/>
            <person name="Keller B."/>
            <person name="Klein P."/>
            <person name="Kresovich S."/>
            <person name="McCann M.C."/>
            <person name="Ming R."/>
            <person name="Peterson D.G."/>
            <person name="Mehboob-ur-Rahman"/>
            <person name="Ware D."/>
            <person name="Westhoff P."/>
            <person name="Mayer K.F."/>
            <person name="Messing J."/>
            <person name="Rokhsar D.S."/>
        </authorList>
    </citation>
    <scope>NUCLEOTIDE SEQUENCE [LARGE SCALE GENOMIC DNA]</scope>
    <source>
        <strain evidence="18">cv. BTx623</strain>
    </source>
</reference>
<dbReference type="InterPro" id="IPR024788">
    <property type="entry name" value="Malectin-like_Carb-bd_dom"/>
</dbReference>
<evidence type="ECO:0000256" key="9">
    <source>
        <dbReference type="ARBA" id="ARBA00022989"/>
    </source>
</evidence>
<evidence type="ECO:0000256" key="1">
    <source>
        <dbReference type="ARBA" id="ARBA00004479"/>
    </source>
</evidence>
<keyword evidence="8 12" id="KW-0067">ATP-binding</keyword>
<feature type="binding site" evidence="12">
    <location>
        <position position="520"/>
    </location>
    <ligand>
        <name>ATP</name>
        <dbReference type="ChEBI" id="CHEBI:30616"/>
    </ligand>
</feature>
<feature type="region of interest" description="Disordered" evidence="13">
    <location>
        <begin position="390"/>
        <end position="418"/>
    </location>
</feature>
<dbReference type="FunFam" id="3.30.200.20:FF:000039">
    <property type="entry name" value="receptor-like protein kinase FERONIA"/>
    <property type="match status" value="1"/>
</dbReference>
<dbReference type="Gene3D" id="3.30.200.20">
    <property type="entry name" value="Phosphorylase Kinase, domain 1"/>
    <property type="match status" value="1"/>
</dbReference>
<protein>
    <recommendedName>
        <fullName evidence="16">Protein kinase domain-containing protein</fullName>
    </recommendedName>
</protein>
<dbReference type="Proteomes" id="UP000000768">
    <property type="component" value="Chromosome 9"/>
</dbReference>
<keyword evidence="9 14" id="KW-1133">Transmembrane helix</keyword>
<dbReference type="GO" id="GO:0005524">
    <property type="term" value="F:ATP binding"/>
    <property type="evidence" value="ECO:0007669"/>
    <property type="project" value="UniProtKB-UniRule"/>
</dbReference>
<dbReference type="GO" id="GO:0005886">
    <property type="term" value="C:plasma membrane"/>
    <property type="evidence" value="ECO:0000318"/>
    <property type="project" value="GO_Central"/>
</dbReference>
<evidence type="ECO:0000256" key="5">
    <source>
        <dbReference type="ARBA" id="ARBA00022729"/>
    </source>
</evidence>
<dbReference type="FunFam" id="2.60.120.430:FF:000007">
    <property type="entry name" value="FERONIA receptor-like kinase"/>
    <property type="match status" value="1"/>
</dbReference>
<dbReference type="STRING" id="4558.A0A1Z5R0K2"/>